<evidence type="ECO:0000313" key="1">
    <source>
        <dbReference type="EMBL" id="VZO39176.1"/>
    </source>
</evidence>
<reference evidence="1 2" key="1">
    <citation type="submission" date="2019-11" db="EMBL/GenBank/DDBJ databases">
        <authorList>
            <person name="Criscuolo A."/>
        </authorList>
    </citation>
    <scope>NUCLEOTIDE SEQUENCE [LARGE SCALE GENOMIC DNA]</scope>
    <source>
        <strain evidence="1">CIP111667</strain>
    </source>
</reference>
<name>A0A7M4DNZ0_9MICO</name>
<comment type="caution">
    <text evidence="1">The sequence shown here is derived from an EMBL/GenBank/DDBJ whole genome shotgun (WGS) entry which is preliminary data.</text>
</comment>
<accession>A0A7M4DNZ0</accession>
<organism evidence="1 2">
    <name type="scientific">Occultella aeris</name>
    <dbReference type="NCBI Taxonomy" id="2761496"/>
    <lineage>
        <taxon>Bacteria</taxon>
        <taxon>Bacillati</taxon>
        <taxon>Actinomycetota</taxon>
        <taxon>Actinomycetes</taxon>
        <taxon>Micrococcales</taxon>
        <taxon>Ruaniaceae</taxon>
        <taxon>Occultella</taxon>
    </lineage>
</organism>
<dbReference type="EMBL" id="CACRYJ010000058">
    <property type="protein sequence ID" value="VZO39176.1"/>
    <property type="molecule type" value="Genomic_DNA"/>
</dbReference>
<keyword evidence="1" id="KW-0131">Cell cycle</keyword>
<gene>
    <name evidence="1" type="primary">ftsL</name>
    <name evidence="1" type="ORF">HALOF300_03871</name>
</gene>
<dbReference type="GO" id="GO:0051301">
    <property type="term" value="P:cell division"/>
    <property type="evidence" value="ECO:0007669"/>
    <property type="project" value="UniProtKB-KW"/>
</dbReference>
<keyword evidence="1" id="KW-0132">Cell division</keyword>
<evidence type="ECO:0000313" key="2">
    <source>
        <dbReference type="Proteomes" id="UP000419743"/>
    </source>
</evidence>
<dbReference type="AlphaFoldDB" id="A0A7M4DNZ0"/>
<proteinExistence type="predicted"/>
<keyword evidence="2" id="KW-1185">Reference proteome</keyword>
<protein>
    <submittedName>
        <fullName evidence="1">Cell division protein FtsL</fullName>
    </submittedName>
</protein>
<sequence length="135" mass="14102">MSAMPARAPRTARPLSVPTWRPRLRIVRAPAPARTVLPFILLCMAILGGALLGALALNTAMASTAYEMHDQEVALARLSEEQQVLAREVDTLGSPAALSARAAALGMVPAEGMNYILLEQGTVLGEAAGLIGEDG</sequence>
<dbReference type="Proteomes" id="UP000419743">
    <property type="component" value="Unassembled WGS sequence"/>
</dbReference>